<dbReference type="InterPro" id="IPR011049">
    <property type="entry name" value="Serralysin-like_metalloprot_C"/>
</dbReference>
<comment type="caution">
    <text evidence="3">The sequence shown here is derived from an EMBL/GenBank/DDBJ whole genome shotgun (WGS) entry which is preliminary data.</text>
</comment>
<dbReference type="Gene3D" id="2.60.40.60">
    <property type="entry name" value="Cadherins"/>
    <property type="match status" value="1"/>
</dbReference>
<dbReference type="SMART" id="SM00736">
    <property type="entry name" value="CADG"/>
    <property type="match status" value="3"/>
</dbReference>
<dbReference type="SUPFAM" id="SSF49313">
    <property type="entry name" value="Cadherin-like"/>
    <property type="match status" value="5"/>
</dbReference>
<evidence type="ECO:0000259" key="2">
    <source>
        <dbReference type="PROSITE" id="PS50268"/>
    </source>
</evidence>
<dbReference type="InterPro" id="IPR001343">
    <property type="entry name" value="Hemolysn_Ca-bd"/>
</dbReference>
<dbReference type="OrthoDB" id="5593939at2"/>
<evidence type="ECO:0000313" key="4">
    <source>
        <dbReference type="Proteomes" id="UP000241167"/>
    </source>
</evidence>
<keyword evidence="4" id="KW-1185">Reference proteome</keyword>
<feature type="domain" description="Cadherin" evidence="2">
    <location>
        <begin position="608"/>
        <end position="707"/>
    </location>
</feature>
<organism evidence="3 4">
    <name type="scientific">Allosphingosinicella deserti</name>
    <dbReference type="NCBI Taxonomy" id="2116704"/>
    <lineage>
        <taxon>Bacteria</taxon>
        <taxon>Pseudomonadati</taxon>
        <taxon>Pseudomonadota</taxon>
        <taxon>Alphaproteobacteria</taxon>
        <taxon>Sphingomonadales</taxon>
        <taxon>Sphingomonadaceae</taxon>
        <taxon>Allosphingosinicella</taxon>
    </lineage>
</organism>
<dbReference type="SUPFAM" id="SSF51120">
    <property type="entry name" value="beta-Roll"/>
    <property type="match status" value="1"/>
</dbReference>
<dbReference type="AlphaFoldDB" id="A0A2P7QLP4"/>
<feature type="domain" description="Cadherin" evidence="2">
    <location>
        <begin position="895"/>
        <end position="992"/>
    </location>
</feature>
<dbReference type="InterPro" id="IPR006644">
    <property type="entry name" value="Cadg"/>
</dbReference>
<dbReference type="GO" id="GO:0005509">
    <property type="term" value="F:calcium ion binding"/>
    <property type="evidence" value="ECO:0007669"/>
    <property type="project" value="InterPro"/>
</dbReference>
<protein>
    <recommendedName>
        <fullName evidence="2">Cadherin domain-containing protein</fullName>
    </recommendedName>
</protein>
<sequence length="1172" mass="119061">MPSSSLFPDQQLWIAGTGGGEAIIIANGDSTVSGGTSGYSLSNILAGNPNLNAPRDIVLDTVNDRFFFVDSDISSGDNRIYQGSISQVLANPGAPALTILYEDNGTDADASMRTLSVDTENDILYFDNGTTFNKIVYDVPLQTATVLADLGPGNYITQVTIDYLHGEVYLASSVVDSFFGVDFVQDNFVYQATGLTASSSSLAFNQLVFEPDDGAYGDPDIPPIPGGFPVEHGTIRGIDIDPVTRTLYITTGTVNVDSSTDQDFSEITTYPGGIFSYAVTANPAGAYTTVFQQDGVNGPTGQLYYAEVDGADGVYYVVDETNGQVWQGSTAGGTPTLFATLPAGMIPQGLELVSAPTLAGVSTGAATAEAAGPGSGQSSAAAALGALDVYDLDTAGQTDQLAGARVRISAGFGSAPGQELLTINGATSGTVNGIGFSYDAATGVLTLTGIGSFDDYEAALSLVSYSISGDNPDDYGASPTRTLSYQTFDGLLFSDETDAVINVVDINDAPTAPATGSVSTLEGSPAVPQAIGAIDVDSLSLNYAQKPGFEAANGTVSFDQVNGTYTYTPSPNFDGTDSFTILISDGEGGTAEQVITVTVISINDDPTAPPTGSVSTAEDTASAAQTIGAADPDGDTLTYSVKPGFGPANGSVSFDQAGGTYTYTPSANYNGPDGFTILIDDGQGGTAEQVVSVTVTPVNDAPTAPAAGAVATAEDTASAAQAIGASDIEGDTLSYSLKPGFGAAHGNVSFDQVNGTYTYTPGANYNGPDSFTILISDGQGGTAEQVVSVTVTPVNDAPTAPTTGAVTTAEDTASAAQAVNAADVDGDTLTYSVKPGFGAAHGSVSFNQAAGTYIYTPAANYNGSDSFTILVSDGQGGIVEQAIAVTVTPANDAPTGVSGTLSVEEFPNNSTVVGTVVAQDPDSSSFTYTLVNDAGGRFDISTAGVVTVQNGLLIDYEQQSSHTIRVQVNDNQGGISQFDMVVGVEDDHGEFVIGDGTANTMVGGIETDIFVGGLGNDTLTGGGGNDIIAGDNGLFETASDGNDILSGGTGNDILTGNGGNDQLNGGSGQDQVLGGSGNDRIDGGDDADDLTGDSGNDVFVFRKGEAHGDLITDFDGNGRFAGDSIVLQGYAAGTTFSHVGGDVWKINDHGFTEYVTIQGPGTVHSTDVVFVP</sequence>
<dbReference type="PROSITE" id="PS50268">
    <property type="entry name" value="CADHERIN_2"/>
    <property type="match status" value="2"/>
</dbReference>
<accession>A0A2P7QLP4</accession>
<dbReference type="Pfam" id="PF00353">
    <property type="entry name" value="HemolysinCabind"/>
    <property type="match status" value="2"/>
</dbReference>
<dbReference type="InterPro" id="IPR002126">
    <property type="entry name" value="Cadherin-like_dom"/>
</dbReference>
<dbReference type="GO" id="GO:0007156">
    <property type="term" value="P:homophilic cell adhesion via plasma membrane adhesion molecules"/>
    <property type="evidence" value="ECO:0007669"/>
    <property type="project" value="InterPro"/>
</dbReference>
<dbReference type="Pfam" id="PF17963">
    <property type="entry name" value="Big_9"/>
    <property type="match status" value="4"/>
</dbReference>
<dbReference type="Proteomes" id="UP000241167">
    <property type="component" value="Unassembled WGS sequence"/>
</dbReference>
<feature type="region of interest" description="Disordered" evidence="1">
    <location>
        <begin position="1055"/>
        <end position="1091"/>
    </location>
</feature>
<dbReference type="CDD" id="cd11304">
    <property type="entry name" value="Cadherin_repeat"/>
    <property type="match status" value="1"/>
</dbReference>
<dbReference type="SMART" id="SM00112">
    <property type="entry name" value="CA"/>
    <property type="match status" value="2"/>
</dbReference>
<dbReference type="GO" id="GO:0016020">
    <property type="term" value="C:membrane"/>
    <property type="evidence" value="ECO:0007669"/>
    <property type="project" value="InterPro"/>
</dbReference>
<dbReference type="InterPro" id="IPR015919">
    <property type="entry name" value="Cadherin-like_sf"/>
</dbReference>
<dbReference type="RefSeq" id="WP_106514081.1">
    <property type="nucleotide sequence ID" value="NZ_PXYI01000005.1"/>
</dbReference>
<dbReference type="Gene3D" id="2.150.10.10">
    <property type="entry name" value="Serralysin-like metalloprotease, C-terminal"/>
    <property type="match status" value="1"/>
</dbReference>
<dbReference type="Gene3D" id="2.60.40.3440">
    <property type="match status" value="4"/>
</dbReference>
<proteinExistence type="predicted"/>
<dbReference type="EMBL" id="PXYI01000005">
    <property type="protein sequence ID" value="PSJ38887.1"/>
    <property type="molecule type" value="Genomic_DNA"/>
</dbReference>
<dbReference type="PRINTS" id="PR00313">
    <property type="entry name" value="CABNDNGRPT"/>
</dbReference>
<dbReference type="NCBIfam" id="NF012211">
    <property type="entry name" value="tand_rpt_95"/>
    <property type="match status" value="4"/>
</dbReference>
<reference evidence="3 4" key="1">
    <citation type="submission" date="2018-03" db="EMBL/GenBank/DDBJ databases">
        <title>The draft genome of Sphingosinicella sp. GL-C-18.</title>
        <authorList>
            <person name="Liu L."/>
            <person name="Li L."/>
            <person name="Liang L."/>
            <person name="Zhang X."/>
            <person name="Wang T."/>
        </authorList>
    </citation>
    <scope>NUCLEOTIDE SEQUENCE [LARGE SCALE GENOMIC DNA]</scope>
    <source>
        <strain evidence="3 4">GL-C-18</strain>
    </source>
</reference>
<evidence type="ECO:0000313" key="3">
    <source>
        <dbReference type="EMBL" id="PSJ38887.1"/>
    </source>
</evidence>
<evidence type="ECO:0000256" key="1">
    <source>
        <dbReference type="SAM" id="MobiDB-lite"/>
    </source>
</evidence>
<dbReference type="Pfam" id="PF00028">
    <property type="entry name" value="Cadherin"/>
    <property type="match status" value="1"/>
</dbReference>
<gene>
    <name evidence="3" type="ORF">C7I55_16330</name>
</gene>
<name>A0A2P7QLP4_9SPHN</name>